<dbReference type="GO" id="GO:0005384">
    <property type="term" value="F:manganese ion transmembrane transporter activity"/>
    <property type="evidence" value="ECO:0007669"/>
    <property type="project" value="InterPro"/>
</dbReference>
<dbReference type="InterPro" id="IPR020593">
    <property type="entry name" value="G-glutamylP_reductase_CS"/>
</dbReference>
<dbReference type="Gene3D" id="1.25.40.20">
    <property type="entry name" value="Ankyrin repeat-containing domain"/>
    <property type="match status" value="3"/>
</dbReference>
<comment type="caution">
    <text evidence="24">The sequence shown here is derived from an EMBL/GenBank/DDBJ whole genome shotgun (WGS) entry which is preliminary data.</text>
</comment>
<feature type="coiled-coil region" evidence="21">
    <location>
        <begin position="935"/>
        <end position="962"/>
    </location>
</feature>
<comment type="similarity">
    <text evidence="4">In the C-terminal section; belongs to the gamma-glutamyl phosphate reductase family.</text>
</comment>
<dbReference type="PRINTS" id="PR00474">
    <property type="entry name" value="GLU5KINASE"/>
</dbReference>
<dbReference type="GO" id="GO:0005524">
    <property type="term" value="F:ATP binding"/>
    <property type="evidence" value="ECO:0007669"/>
    <property type="project" value="UniProtKB-KW"/>
</dbReference>
<evidence type="ECO:0000256" key="6">
    <source>
        <dbReference type="ARBA" id="ARBA00009302"/>
    </source>
</evidence>
<comment type="pathway">
    <text evidence="3">Amino-acid biosynthesis; L-proline biosynthesis; L-glutamate 5-semialdehyde from L-glutamate: step 1/2.</text>
</comment>
<evidence type="ECO:0000313" key="24">
    <source>
        <dbReference type="EMBL" id="PRP78365.1"/>
    </source>
</evidence>
<evidence type="ECO:0000256" key="1">
    <source>
        <dbReference type="ARBA" id="ARBA00004127"/>
    </source>
</evidence>
<feature type="domain" description="Aspartate/glutamate/uridylate kinase" evidence="23">
    <location>
        <begin position="83"/>
        <end position="314"/>
    </location>
</feature>
<evidence type="ECO:0000256" key="19">
    <source>
        <dbReference type="ARBA" id="ARBA00049024"/>
    </source>
</evidence>
<dbReference type="Gene3D" id="3.40.1160.10">
    <property type="entry name" value="Acetylglutamate kinase-like"/>
    <property type="match status" value="1"/>
</dbReference>
<comment type="similarity">
    <text evidence="5">Belongs to the CCC1 family.</text>
</comment>
<dbReference type="InParanoid" id="A0A2P6N334"/>
<evidence type="ECO:0000256" key="7">
    <source>
        <dbReference type="ARBA" id="ARBA00022605"/>
    </source>
</evidence>
<dbReference type="SUPFAM" id="SSF53720">
    <property type="entry name" value="ALDH-like"/>
    <property type="match status" value="1"/>
</dbReference>
<dbReference type="InterPro" id="IPR015590">
    <property type="entry name" value="Aldehyde_DH_dom"/>
</dbReference>
<evidence type="ECO:0000256" key="2">
    <source>
        <dbReference type="ARBA" id="ARBA00004985"/>
    </source>
</evidence>
<protein>
    <submittedName>
        <fullName evidence="24">Gamma-glutamyl phosphate reductase</fullName>
    </submittedName>
</protein>
<dbReference type="InterPro" id="IPR001057">
    <property type="entry name" value="Glu/AcGlu_kinase"/>
</dbReference>
<evidence type="ECO:0000256" key="14">
    <source>
        <dbReference type="ARBA" id="ARBA00022857"/>
    </source>
</evidence>
<dbReference type="Pfam" id="PF00696">
    <property type="entry name" value="AA_kinase"/>
    <property type="match status" value="1"/>
</dbReference>
<evidence type="ECO:0000256" key="10">
    <source>
        <dbReference type="ARBA" id="ARBA00022692"/>
    </source>
</evidence>
<evidence type="ECO:0000256" key="4">
    <source>
        <dbReference type="ARBA" id="ARBA00006300"/>
    </source>
</evidence>
<dbReference type="PANTHER" id="PTHR11063">
    <property type="entry name" value="GLUTAMATE SEMIALDEHYDE DEHYDROGENASE"/>
    <property type="match status" value="1"/>
</dbReference>
<comment type="similarity">
    <text evidence="6">In the N-terminal section; belongs to the glutamate 5-kinase family.</text>
</comment>
<organism evidence="24 25">
    <name type="scientific">Planoprotostelium fungivorum</name>
    <dbReference type="NCBI Taxonomy" id="1890364"/>
    <lineage>
        <taxon>Eukaryota</taxon>
        <taxon>Amoebozoa</taxon>
        <taxon>Evosea</taxon>
        <taxon>Variosea</taxon>
        <taxon>Cavosteliida</taxon>
        <taxon>Cavosteliaceae</taxon>
        <taxon>Planoprotostelium</taxon>
    </lineage>
</organism>
<dbReference type="InterPro" id="IPR000965">
    <property type="entry name" value="GPR_dom"/>
</dbReference>
<sequence>MLASLDAEVKMNGKLMMSDETSDLTFTSPSDSSWKSRTPLFYTTRRGQLPMQVATVAPPVIFVEQKQSPRPVTRAELSHGVRRLVIKVGTNVVTQDGKPSLTRLANLVEQICALQKQGKQVILVSSGSVCLGRTELNALGHANPDTRSCAAVGQAKLMHVYEFLFGIQGRRCSQLLVTDDDFRIKDRRNNLRNTIDQLLKAGVIPVLNENDVTSHASTPLVGLSESSAKKDFLCLWDNDSLACLTGLASNSNLVVLLSDVDGVYRSLPGHGELPDVIATWLPQTQVTFGSKSSGGRGGMQAKIDAILKALHEDVDQVKSAGIDAVVIANGMKNDSVLRIVRGEEVGTLFVRYPTENIPRNSLMMNPASAPAKKDSRLVAQAAREGSRQLQKLNLASRRAVLLDIASQLQSQQSDILAANAKDIELAKKNNTNSQLVSRLKLTGPKLASLIDGLKSIAEAREDPVGKLLRKTELSPGLILEQVTAPIGVLLVIFESRPEVLPQVSALAIMSGNGLLLKGGKEATFSNAVLHGIIVDSLQRATQGRVSRDAIGLVEGRESINELLEHHEHIDLVIPRGSAELVSHIQKSTKIPVMGHSEGICHVYVHEDAPEELFTRIVVDSKTDYPSACNAAETLLVHRQLVRDGRAQKLFDSLVRAKVKLYAGPKAKISFQQLEPTKSFKEEYGDLGMTVEIVEDLEEAVQHINRYSSSHTDAIVTRDGEAARRFLNEVDSACVFHNASTRFADGYRFGLGAEVGISTGRIHARGPVGIDGLLTSKWKLTSEKYPFAPRRSSNRVKIHFCSLVSEVSVLCFISLRRVFSVRGKVVNTNTIETEEKVISCPYNLDGCNFTTNKMDHTMEEHLKKFLSQKQLELRKQIARDAISESQIDDVSKKLKETNAQIHHIDKALVGPPKPTITRASTGEILSDIVNGGISFLSNITDAIQNANQEYKLKEKVLNTVEKTKGGIEKVGENITNTEAWKASKEAITNTKDIVVNDFGDLREMDFASEMRELVDDLKVEFHNLSAPSHLQIPRAPSYLESPGAASPPPVPVLPRIDGITSSSPLPEARDLNEITETRQVVDPEVTETRLVVEPKFTVEPERELVVEDLDSPQLEQERHLVQLCSQTVADMRLNSSDDDEGVCVIEEGQTKENYDEAMWSDEYKKLMEEVDAEEGGFVPQMTPEKKEAAVDAFESGDVDLSKVVHDKFINEPHKANSFRNSLKKYIDISLRAGIHGLTVAAATAAAAYNLFPSIYTIDHIPQLVTFQMLVIISTGICLGYYESRQKSEYESMYIQERNREVWEYDNYIEGEQREMVELYVSKGIQQKDAEKVIELLSKNREFFVDLMMKDELEMPPLDADLSVSISGVVMSVSHCVIGATPSLLTLLTCHTFDNLFHLYSLYALFVFFLSGVARSNYSVNRWWRTGVDGLLLGCVIGLNSSILFEYRVLSEHIIFMENGSITSHDVTKVILHTALNEGIEQWVHCNKIWTDECPESHMIRRKQLNILRKTCKLWKDIVDGFTDCLAGCDLYLAVSGCKTSSLQFLLARTELDPSLEDNQPIKSASQSGLTEAVRLLLSHPRVDPSAEDNYAIKWAAEGGFAEIVQLLLRDPRVDPSAEDNLAILWASARGRTEVVRLLLSDPSMDQSARQKALLGAASAGYMDIVRLLSVEFHVDLSAVDNQPFMMAIRHNRMDIIRLFLSNPRVDPSIEDNYAIRMASSYGYTEIVRMLMAHPNVDPSAEGNRAIKAASHGVHTEVVELLLAHSNVDPSVEDNIAIRQVAMLDTDDLRVLELLLADPRVDPSACNNNAIRSAASRGDINMIRLLLTDPRVDPSAEDNEAIRIAASRGHSDVVELLSSHPLVAPLL</sequence>
<keyword evidence="13" id="KW-0067">ATP-binding</keyword>
<keyword evidence="10" id="KW-0812">Transmembrane</keyword>
<dbReference type="UniPathway" id="UPA00098">
    <property type="reaction ID" value="UER00359"/>
</dbReference>
<evidence type="ECO:0000256" key="18">
    <source>
        <dbReference type="ARBA" id="ARBA00023268"/>
    </source>
</evidence>
<comment type="subcellular location">
    <subcellularLocation>
        <location evidence="1">Endomembrane system</location>
        <topology evidence="1">Multi-pass membrane protein</topology>
    </subcellularLocation>
</comment>
<evidence type="ECO:0000256" key="3">
    <source>
        <dbReference type="ARBA" id="ARBA00005185"/>
    </source>
</evidence>
<dbReference type="Gene3D" id="3.40.309.10">
    <property type="entry name" value="Aldehyde Dehydrogenase, Chain A, domain 2"/>
    <property type="match status" value="1"/>
</dbReference>
<dbReference type="GO" id="GO:0030026">
    <property type="term" value="P:intracellular manganese ion homeostasis"/>
    <property type="evidence" value="ECO:0007669"/>
    <property type="project" value="InterPro"/>
</dbReference>
<dbReference type="NCBIfam" id="TIGR00407">
    <property type="entry name" value="proA"/>
    <property type="match status" value="1"/>
</dbReference>
<evidence type="ECO:0000256" key="9">
    <source>
        <dbReference type="ARBA" id="ARBA00022679"/>
    </source>
</evidence>
<dbReference type="GO" id="GO:0004350">
    <property type="term" value="F:glutamate-5-semialdehyde dehydrogenase activity"/>
    <property type="evidence" value="ECO:0007669"/>
    <property type="project" value="UniProtKB-EC"/>
</dbReference>
<dbReference type="InterPro" id="IPR001048">
    <property type="entry name" value="Asp/Glu/Uridylate_kinase"/>
</dbReference>
<dbReference type="NCBIfam" id="NF001221">
    <property type="entry name" value="PRK00197.1"/>
    <property type="match status" value="1"/>
</dbReference>
<keyword evidence="7" id="KW-0028">Amino-acid biosynthesis</keyword>
<dbReference type="InterPro" id="IPR036393">
    <property type="entry name" value="AceGlu_kinase-like_sf"/>
</dbReference>
<dbReference type="GO" id="GO:0012505">
    <property type="term" value="C:endomembrane system"/>
    <property type="evidence" value="ECO:0007669"/>
    <property type="project" value="UniProtKB-SubCell"/>
</dbReference>
<dbReference type="Proteomes" id="UP000241769">
    <property type="component" value="Unassembled WGS sequence"/>
</dbReference>
<evidence type="ECO:0000256" key="13">
    <source>
        <dbReference type="ARBA" id="ARBA00022840"/>
    </source>
</evidence>
<dbReference type="GO" id="GO:0055129">
    <property type="term" value="P:L-proline biosynthetic process"/>
    <property type="evidence" value="ECO:0007669"/>
    <property type="project" value="UniProtKB-UniPathway"/>
</dbReference>
<feature type="domain" description="Aldehyde dehydrogenase" evidence="22">
    <location>
        <begin position="371"/>
        <end position="643"/>
    </location>
</feature>
<keyword evidence="18" id="KW-0511">Multifunctional enzyme</keyword>
<reference evidence="24 25" key="1">
    <citation type="journal article" date="2018" name="Genome Biol. Evol.">
        <title>Multiple Roots of Fruiting Body Formation in Amoebozoa.</title>
        <authorList>
            <person name="Hillmann F."/>
            <person name="Forbes G."/>
            <person name="Novohradska S."/>
            <person name="Ferling I."/>
            <person name="Riege K."/>
            <person name="Groth M."/>
            <person name="Westermann M."/>
            <person name="Marz M."/>
            <person name="Spaller T."/>
            <person name="Winckler T."/>
            <person name="Schaap P."/>
            <person name="Glockner G."/>
        </authorList>
    </citation>
    <scope>NUCLEOTIDE SEQUENCE [LARGE SCALE GENOMIC DNA]</scope>
    <source>
        <strain evidence="24 25">Jena</strain>
    </source>
</reference>
<dbReference type="InterPro" id="IPR016162">
    <property type="entry name" value="Ald_DH_N"/>
</dbReference>
<comment type="catalytic activity">
    <reaction evidence="20">
        <text>L-glutamate + ATP = L-glutamyl 5-phosphate + ADP</text>
        <dbReference type="Rhea" id="RHEA:14877"/>
        <dbReference type="ChEBI" id="CHEBI:29985"/>
        <dbReference type="ChEBI" id="CHEBI:30616"/>
        <dbReference type="ChEBI" id="CHEBI:58274"/>
        <dbReference type="ChEBI" id="CHEBI:456216"/>
        <dbReference type="EC" id="2.7.2.11"/>
    </reaction>
</comment>
<evidence type="ECO:0000259" key="23">
    <source>
        <dbReference type="Pfam" id="PF00696"/>
    </source>
</evidence>
<dbReference type="InterPro" id="IPR002110">
    <property type="entry name" value="Ankyrin_rpt"/>
</dbReference>
<keyword evidence="14" id="KW-0521">NADP</keyword>
<keyword evidence="9" id="KW-0808">Transferase</keyword>
<dbReference type="InterPro" id="IPR036770">
    <property type="entry name" value="Ankyrin_rpt-contain_sf"/>
</dbReference>
<dbReference type="PANTHER" id="PTHR11063:SF8">
    <property type="entry name" value="DELTA-1-PYRROLINE-5-CARBOXYLATE SYNTHASE"/>
    <property type="match status" value="1"/>
</dbReference>
<dbReference type="SUPFAM" id="SSF53633">
    <property type="entry name" value="Carbamate kinase-like"/>
    <property type="match status" value="1"/>
</dbReference>
<dbReference type="Pfam" id="PF01988">
    <property type="entry name" value="VIT1"/>
    <property type="match status" value="1"/>
</dbReference>
<dbReference type="Gene3D" id="3.40.605.10">
    <property type="entry name" value="Aldehyde Dehydrogenase, Chain A, domain 1"/>
    <property type="match status" value="1"/>
</dbReference>
<accession>A0A2P6N334</accession>
<dbReference type="Pfam" id="PF00171">
    <property type="entry name" value="Aldedh"/>
    <property type="match status" value="1"/>
</dbReference>
<dbReference type="OrthoDB" id="73465at2759"/>
<evidence type="ECO:0000256" key="20">
    <source>
        <dbReference type="ARBA" id="ARBA00049141"/>
    </source>
</evidence>
<dbReference type="PROSITE" id="PS01223">
    <property type="entry name" value="PROA"/>
    <property type="match status" value="1"/>
</dbReference>
<evidence type="ECO:0000256" key="17">
    <source>
        <dbReference type="ARBA" id="ARBA00023136"/>
    </source>
</evidence>
<gene>
    <name evidence="24" type="ORF">PROFUN_13760</name>
</gene>
<dbReference type="EMBL" id="MDYQ01000228">
    <property type="protein sequence ID" value="PRP78365.1"/>
    <property type="molecule type" value="Genomic_DNA"/>
</dbReference>
<keyword evidence="25" id="KW-1185">Reference proteome</keyword>
<evidence type="ECO:0000313" key="25">
    <source>
        <dbReference type="Proteomes" id="UP000241769"/>
    </source>
</evidence>
<evidence type="ECO:0000256" key="21">
    <source>
        <dbReference type="SAM" id="Coils"/>
    </source>
</evidence>
<keyword evidence="15" id="KW-1133">Transmembrane helix</keyword>
<evidence type="ECO:0000256" key="16">
    <source>
        <dbReference type="ARBA" id="ARBA00023002"/>
    </source>
</evidence>
<dbReference type="InterPro" id="IPR016163">
    <property type="entry name" value="Ald_DH_C"/>
</dbReference>
<evidence type="ECO:0000259" key="22">
    <source>
        <dbReference type="Pfam" id="PF00171"/>
    </source>
</evidence>
<dbReference type="Pfam" id="PF12796">
    <property type="entry name" value="Ank_2"/>
    <property type="match status" value="1"/>
</dbReference>
<dbReference type="HAMAP" id="MF_00412">
    <property type="entry name" value="ProA"/>
    <property type="match status" value="1"/>
</dbReference>
<dbReference type="CDD" id="cd07079">
    <property type="entry name" value="ALDH_F18-19_ProA-GPR"/>
    <property type="match status" value="1"/>
</dbReference>
<keyword evidence="21" id="KW-0175">Coiled coil</keyword>
<proteinExistence type="inferred from homology"/>
<evidence type="ECO:0000256" key="11">
    <source>
        <dbReference type="ARBA" id="ARBA00022741"/>
    </source>
</evidence>
<keyword evidence="11" id="KW-0547">Nucleotide-binding</keyword>
<comment type="pathway">
    <text evidence="2">Amino-acid biosynthesis; L-proline biosynthesis; L-glutamate 5-semialdehyde from L-glutamate: step 2/2.</text>
</comment>
<dbReference type="SUPFAM" id="SSF48403">
    <property type="entry name" value="Ankyrin repeat"/>
    <property type="match status" value="2"/>
</dbReference>
<keyword evidence="12" id="KW-0418">Kinase</keyword>
<keyword evidence="17" id="KW-0472">Membrane</keyword>
<dbReference type="SMART" id="SM00248">
    <property type="entry name" value="ANK"/>
    <property type="match status" value="8"/>
</dbReference>
<comment type="catalytic activity">
    <reaction evidence="19">
        <text>L-glutamate 5-semialdehyde + phosphate + NADP(+) = L-glutamyl 5-phosphate + NADPH + H(+)</text>
        <dbReference type="Rhea" id="RHEA:19541"/>
        <dbReference type="ChEBI" id="CHEBI:15378"/>
        <dbReference type="ChEBI" id="CHEBI:43474"/>
        <dbReference type="ChEBI" id="CHEBI:57783"/>
        <dbReference type="ChEBI" id="CHEBI:58066"/>
        <dbReference type="ChEBI" id="CHEBI:58274"/>
        <dbReference type="ChEBI" id="CHEBI:58349"/>
        <dbReference type="EC" id="1.2.1.41"/>
    </reaction>
</comment>
<name>A0A2P6N334_9EUKA</name>
<dbReference type="InterPro" id="IPR008217">
    <property type="entry name" value="Ccc1_fam"/>
</dbReference>
<dbReference type="InterPro" id="IPR016161">
    <property type="entry name" value="Ald_DH/histidinol_DH"/>
</dbReference>
<dbReference type="GO" id="GO:0004349">
    <property type="term" value="F:glutamate 5-kinase activity"/>
    <property type="evidence" value="ECO:0007669"/>
    <property type="project" value="UniProtKB-EC"/>
</dbReference>
<keyword evidence="8" id="KW-0641">Proline biosynthesis</keyword>
<dbReference type="STRING" id="1890364.A0A2P6N334"/>
<keyword evidence="16" id="KW-0560">Oxidoreductase</keyword>
<evidence type="ECO:0000256" key="8">
    <source>
        <dbReference type="ARBA" id="ARBA00022650"/>
    </source>
</evidence>
<evidence type="ECO:0000256" key="15">
    <source>
        <dbReference type="ARBA" id="ARBA00022989"/>
    </source>
</evidence>
<evidence type="ECO:0000256" key="12">
    <source>
        <dbReference type="ARBA" id="ARBA00022777"/>
    </source>
</evidence>
<evidence type="ECO:0000256" key="5">
    <source>
        <dbReference type="ARBA" id="ARBA00007049"/>
    </source>
</evidence>